<dbReference type="Gene3D" id="1.10.418.10">
    <property type="entry name" value="Calponin-like domain"/>
    <property type="match status" value="1"/>
</dbReference>
<dbReference type="GO" id="GO:0035371">
    <property type="term" value="C:microtubule plus-end"/>
    <property type="evidence" value="ECO:0007669"/>
    <property type="project" value="UniProtKB-ARBA"/>
</dbReference>
<keyword evidence="8" id="KW-0131">Cell cycle</keyword>
<dbReference type="FunFam" id="1.20.5.1430:FF:000005">
    <property type="entry name" value="Eb1, isoform E"/>
    <property type="match status" value="1"/>
</dbReference>
<comment type="similarity">
    <text evidence="2">Belongs to the MAPRE family.</text>
</comment>
<evidence type="ECO:0000256" key="8">
    <source>
        <dbReference type="ARBA" id="ARBA00023306"/>
    </source>
</evidence>
<dbReference type="Proteomes" id="UP001215280">
    <property type="component" value="Unassembled WGS sequence"/>
</dbReference>
<dbReference type="SUPFAM" id="SSF47576">
    <property type="entry name" value="Calponin-homology domain, CH-domain"/>
    <property type="match status" value="1"/>
</dbReference>
<dbReference type="Pfam" id="PF03271">
    <property type="entry name" value="EB1"/>
    <property type="match status" value="1"/>
</dbReference>
<evidence type="ECO:0000256" key="7">
    <source>
        <dbReference type="ARBA" id="ARBA00023212"/>
    </source>
</evidence>
<evidence type="ECO:0000256" key="2">
    <source>
        <dbReference type="ARBA" id="ARBA00010729"/>
    </source>
</evidence>
<keyword evidence="10" id="KW-0175">Coiled coil</keyword>
<keyword evidence="14" id="KW-1185">Reference proteome</keyword>
<dbReference type="InterPro" id="IPR001715">
    <property type="entry name" value="CH_dom"/>
</dbReference>
<evidence type="ECO:0000256" key="10">
    <source>
        <dbReference type="SAM" id="Coils"/>
    </source>
</evidence>
<dbReference type="InterPro" id="IPR027328">
    <property type="entry name" value="MAPRE"/>
</dbReference>
<dbReference type="SUPFAM" id="SSF140612">
    <property type="entry name" value="EB1 dimerisation domain-like"/>
    <property type="match status" value="1"/>
</dbReference>
<dbReference type="PROSITE" id="PS50021">
    <property type="entry name" value="CH"/>
    <property type="match status" value="1"/>
</dbReference>
<keyword evidence="7" id="KW-0206">Cytoskeleton</keyword>
<evidence type="ECO:0000256" key="3">
    <source>
        <dbReference type="ARBA" id="ARBA00022490"/>
    </source>
</evidence>
<feature type="domain" description="Calponin-homology (CH)" evidence="11">
    <location>
        <begin position="3"/>
        <end position="104"/>
    </location>
</feature>
<dbReference type="InterPro" id="IPR004953">
    <property type="entry name" value="EB1_C"/>
</dbReference>
<dbReference type="PANTHER" id="PTHR10623">
    <property type="entry name" value="MICROTUBULE-ASSOCIATED PROTEIN RP/EB FAMILY MEMBER"/>
    <property type="match status" value="1"/>
</dbReference>
<keyword evidence="4" id="KW-0132">Cell division</keyword>
<evidence type="ECO:0000313" key="13">
    <source>
        <dbReference type="EMBL" id="KAJ7761611.1"/>
    </source>
</evidence>
<organism evidence="13 14">
    <name type="scientific">Mycena maculata</name>
    <dbReference type="NCBI Taxonomy" id="230809"/>
    <lineage>
        <taxon>Eukaryota</taxon>
        <taxon>Fungi</taxon>
        <taxon>Dikarya</taxon>
        <taxon>Basidiomycota</taxon>
        <taxon>Agaricomycotina</taxon>
        <taxon>Agaricomycetes</taxon>
        <taxon>Agaricomycetidae</taxon>
        <taxon>Agaricales</taxon>
        <taxon>Marasmiineae</taxon>
        <taxon>Mycenaceae</taxon>
        <taxon>Mycena</taxon>
    </lineage>
</organism>
<gene>
    <name evidence="13" type="ORF">DFH07DRAFT_740188</name>
</gene>
<name>A0AAD7NI15_9AGAR</name>
<dbReference type="GO" id="GO:0072686">
    <property type="term" value="C:mitotic spindle"/>
    <property type="evidence" value="ECO:0007669"/>
    <property type="project" value="UniProtKB-ARBA"/>
</dbReference>
<keyword evidence="6" id="KW-0498">Mitosis</keyword>
<evidence type="ECO:0000256" key="6">
    <source>
        <dbReference type="ARBA" id="ARBA00022776"/>
    </source>
</evidence>
<protein>
    <submittedName>
        <fullName evidence="13">Calponin homology domain-containing protein</fullName>
    </submittedName>
</protein>
<dbReference type="GO" id="GO:0030473">
    <property type="term" value="P:nuclear migration along microtubule"/>
    <property type="evidence" value="ECO:0007669"/>
    <property type="project" value="UniProtKB-ARBA"/>
</dbReference>
<dbReference type="GO" id="GO:0035372">
    <property type="term" value="P:protein localization to microtubule"/>
    <property type="evidence" value="ECO:0007669"/>
    <property type="project" value="UniProtKB-ARBA"/>
</dbReference>
<dbReference type="EMBL" id="JARJLG010000045">
    <property type="protein sequence ID" value="KAJ7761611.1"/>
    <property type="molecule type" value="Genomic_DNA"/>
</dbReference>
<accession>A0AAD7NI15</accession>
<dbReference type="GO" id="GO:0051010">
    <property type="term" value="F:microtubule plus-end binding"/>
    <property type="evidence" value="ECO:0007669"/>
    <property type="project" value="UniProtKB-ARBA"/>
</dbReference>
<feature type="domain" description="EB1 C-terminal" evidence="12">
    <location>
        <begin position="157"/>
        <end position="233"/>
    </location>
</feature>
<feature type="coiled-coil region" evidence="10">
    <location>
        <begin position="165"/>
        <end position="199"/>
    </location>
</feature>
<sequence length="246" mass="27102">MAGASRMELLQWLNDLLAINYTKVEQCGAGGAYLQVLDSIYGDVPMARVKMAAKQEYEYLANYKIMQNVFKTKKIDKPIPVEKLIKCKMQDNLEFLQWIKRFWDANYAGGEYDAVARRKGAPGDPPATLAPARPAVSGAAGHAAVRAGGRTPVSGHRAGTPNVAVQALTGQVAELSAQLEGLEKERDFYFEKLREIEILVQQQTEALEAAGQDDQTLRSIQTILYSTEEGFEVPEGEGAVDEEETF</sequence>
<evidence type="ECO:0000256" key="9">
    <source>
        <dbReference type="PROSITE-ProRule" id="PRU00576"/>
    </source>
</evidence>
<dbReference type="InterPro" id="IPR036872">
    <property type="entry name" value="CH_dom_sf"/>
</dbReference>
<keyword evidence="5 9" id="KW-0493">Microtubule</keyword>
<evidence type="ECO:0000313" key="14">
    <source>
        <dbReference type="Proteomes" id="UP001215280"/>
    </source>
</evidence>
<dbReference type="FunFam" id="1.10.418.10:FF:000028">
    <property type="entry name" value="RP/EB family microtubule-associated protein"/>
    <property type="match status" value="1"/>
</dbReference>
<evidence type="ECO:0000259" key="12">
    <source>
        <dbReference type="PROSITE" id="PS51230"/>
    </source>
</evidence>
<keyword evidence="3" id="KW-0963">Cytoplasm</keyword>
<comment type="subcellular location">
    <subcellularLocation>
        <location evidence="1">Cytoplasm</location>
        <location evidence="1">Cytoskeleton</location>
    </subcellularLocation>
</comment>
<evidence type="ECO:0000259" key="11">
    <source>
        <dbReference type="PROSITE" id="PS50021"/>
    </source>
</evidence>
<dbReference type="InterPro" id="IPR036133">
    <property type="entry name" value="EB1_C_sf"/>
</dbReference>
<dbReference type="GO" id="GO:0051301">
    <property type="term" value="P:cell division"/>
    <property type="evidence" value="ECO:0007669"/>
    <property type="project" value="UniProtKB-KW"/>
</dbReference>
<reference evidence="13" key="1">
    <citation type="submission" date="2023-03" db="EMBL/GenBank/DDBJ databases">
        <title>Massive genome expansion in bonnet fungi (Mycena s.s.) driven by repeated elements and novel gene families across ecological guilds.</title>
        <authorList>
            <consortium name="Lawrence Berkeley National Laboratory"/>
            <person name="Harder C.B."/>
            <person name="Miyauchi S."/>
            <person name="Viragh M."/>
            <person name="Kuo A."/>
            <person name="Thoen E."/>
            <person name="Andreopoulos B."/>
            <person name="Lu D."/>
            <person name="Skrede I."/>
            <person name="Drula E."/>
            <person name="Henrissat B."/>
            <person name="Morin E."/>
            <person name="Kohler A."/>
            <person name="Barry K."/>
            <person name="LaButti K."/>
            <person name="Morin E."/>
            <person name="Salamov A."/>
            <person name="Lipzen A."/>
            <person name="Mereny Z."/>
            <person name="Hegedus B."/>
            <person name="Baldrian P."/>
            <person name="Stursova M."/>
            <person name="Weitz H."/>
            <person name="Taylor A."/>
            <person name="Grigoriev I.V."/>
            <person name="Nagy L.G."/>
            <person name="Martin F."/>
            <person name="Kauserud H."/>
        </authorList>
    </citation>
    <scope>NUCLEOTIDE SEQUENCE</scope>
    <source>
        <strain evidence="13">CBHHK188m</strain>
    </source>
</reference>
<comment type="caution">
    <text evidence="13">The sequence shown here is derived from an EMBL/GenBank/DDBJ whole genome shotgun (WGS) entry which is preliminary data.</text>
</comment>
<dbReference type="AlphaFoldDB" id="A0AAD7NI15"/>
<evidence type="ECO:0000256" key="1">
    <source>
        <dbReference type="ARBA" id="ARBA00004245"/>
    </source>
</evidence>
<dbReference type="Gene3D" id="1.20.5.1430">
    <property type="match status" value="1"/>
</dbReference>
<proteinExistence type="inferred from homology"/>
<dbReference type="GO" id="GO:0051233">
    <property type="term" value="C:spindle midzone"/>
    <property type="evidence" value="ECO:0007669"/>
    <property type="project" value="UniProtKB-ARBA"/>
</dbReference>
<evidence type="ECO:0000256" key="4">
    <source>
        <dbReference type="ARBA" id="ARBA00022618"/>
    </source>
</evidence>
<dbReference type="PROSITE" id="PS51230">
    <property type="entry name" value="EB1_C"/>
    <property type="match status" value="1"/>
</dbReference>
<evidence type="ECO:0000256" key="5">
    <source>
        <dbReference type="ARBA" id="ARBA00022701"/>
    </source>
</evidence>